<dbReference type="PANTHER" id="PTHR43423">
    <property type="entry name" value="ABC TRANSPORTER I FAMILY MEMBER 17"/>
    <property type="match status" value="1"/>
</dbReference>
<proteinExistence type="predicted"/>
<evidence type="ECO:0000256" key="1">
    <source>
        <dbReference type="ARBA" id="ARBA00022448"/>
    </source>
</evidence>
<keyword evidence="3 6" id="KW-0067">ATP-binding</keyword>
<comment type="caution">
    <text evidence="6">The sequence shown here is derived from an EMBL/GenBank/DDBJ whole genome shotgun (WGS) entry which is preliminary data.</text>
</comment>
<dbReference type="RefSeq" id="WP_283832456.1">
    <property type="nucleotide sequence ID" value="NZ_JASJEU010000019.1"/>
</dbReference>
<dbReference type="EMBL" id="JASJEU010000019">
    <property type="protein sequence ID" value="MDJ1651111.1"/>
    <property type="molecule type" value="Genomic_DNA"/>
</dbReference>
<keyword evidence="1" id="KW-0813">Transport</keyword>
<dbReference type="InterPro" id="IPR003593">
    <property type="entry name" value="AAA+_ATPase"/>
</dbReference>
<keyword evidence="4" id="KW-1278">Translocase</keyword>
<protein>
    <submittedName>
        <fullName evidence="6">ATP-binding cassette domain-containing protein</fullName>
    </submittedName>
</protein>
<dbReference type="InterPro" id="IPR017871">
    <property type="entry name" value="ABC_transporter-like_CS"/>
</dbReference>
<dbReference type="GO" id="GO:0005524">
    <property type="term" value="F:ATP binding"/>
    <property type="evidence" value="ECO:0007669"/>
    <property type="project" value="UniProtKB-KW"/>
</dbReference>
<dbReference type="Gene3D" id="3.40.50.300">
    <property type="entry name" value="P-loop containing nucleotide triphosphate hydrolases"/>
    <property type="match status" value="1"/>
</dbReference>
<dbReference type="PROSITE" id="PS50893">
    <property type="entry name" value="ABC_TRANSPORTER_2"/>
    <property type="match status" value="1"/>
</dbReference>
<dbReference type="PANTHER" id="PTHR43423:SF1">
    <property type="entry name" value="ABC TRANSPORTER I FAMILY MEMBER 17"/>
    <property type="match status" value="1"/>
</dbReference>
<reference evidence="6 7" key="1">
    <citation type="submission" date="2023-05" db="EMBL/GenBank/DDBJ databases">
        <title>Gordonibacter KGMB12511T sp. nov., isolated from faeces of healthy Korean.</title>
        <authorList>
            <person name="Kim H.S."/>
            <person name="Kim J.-S."/>
            <person name="Suh M.K."/>
            <person name="Eom M.K."/>
            <person name="Do H.E."/>
            <person name="Lee J.-S."/>
        </authorList>
    </citation>
    <scope>NUCLEOTIDE SEQUENCE [LARGE SCALE GENOMIC DNA]</scope>
    <source>
        <strain evidence="6 7">KGMB12511</strain>
    </source>
</reference>
<sequence length="276" mass="28808">MSLFAAEHIKASYPRDGQEVALLHDVSFQLEAGTIYDLVGPSGAGKSTLLRVCALMLGRDGGELYLDGRPSSAYRPQEWRRRVCLVPQQAALVAGTVRDNLVLPWSLKVNAGEKPPADAALVRLLELAELADVGLERDVSQLSGGQAARVALLRAFATRPPVLLLDEVDAALDNGSACAIGRLTKALVDERTTCVRIRHRAADGFASGTFTLRAGALTYADNSPVAENTACTEGFDPAAYADVRALAQAAVPVAAGVGAGTVAAPPASGPQSKVHS</sequence>
<name>A0ABT7DNK0_9ACTN</name>
<keyword evidence="7" id="KW-1185">Reference proteome</keyword>
<evidence type="ECO:0000313" key="7">
    <source>
        <dbReference type="Proteomes" id="UP001232750"/>
    </source>
</evidence>
<accession>A0ABT7DNK0</accession>
<organism evidence="6 7">
    <name type="scientific">Gordonibacter faecis</name>
    <dbReference type="NCBI Taxonomy" id="3047475"/>
    <lineage>
        <taxon>Bacteria</taxon>
        <taxon>Bacillati</taxon>
        <taxon>Actinomycetota</taxon>
        <taxon>Coriobacteriia</taxon>
        <taxon>Eggerthellales</taxon>
        <taxon>Eggerthellaceae</taxon>
        <taxon>Gordonibacter</taxon>
    </lineage>
</organism>
<evidence type="ECO:0000259" key="5">
    <source>
        <dbReference type="PROSITE" id="PS50893"/>
    </source>
</evidence>
<dbReference type="InterPro" id="IPR003439">
    <property type="entry name" value="ABC_transporter-like_ATP-bd"/>
</dbReference>
<evidence type="ECO:0000313" key="6">
    <source>
        <dbReference type="EMBL" id="MDJ1651111.1"/>
    </source>
</evidence>
<gene>
    <name evidence="6" type="ORF">QNJ86_09895</name>
</gene>
<dbReference type="InterPro" id="IPR027417">
    <property type="entry name" value="P-loop_NTPase"/>
</dbReference>
<dbReference type="Pfam" id="PF00005">
    <property type="entry name" value="ABC_tran"/>
    <property type="match status" value="1"/>
</dbReference>
<evidence type="ECO:0000256" key="2">
    <source>
        <dbReference type="ARBA" id="ARBA00022741"/>
    </source>
</evidence>
<feature type="domain" description="ABC transporter" evidence="5">
    <location>
        <begin position="4"/>
        <end position="253"/>
    </location>
</feature>
<keyword evidence="2" id="KW-0547">Nucleotide-binding</keyword>
<evidence type="ECO:0000256" key="4">
    <source>
        <dbReference type="ARBA" id="ARBA00022967"/>
    </source>
</evidence>
<evidence type="ECO:0000256" key="3">
    <source>
        <dbReference type="ARBA" id="ARBA00022840"/>
    </source>
</evidence>
<dbReference type="SUPFAM" id="SSF52540">
    <property type="entry name" value="P-loop containing nucleoside triphosphate hydrolases"/>
    <property type="match status" value="1"/>
</dbReference>
<dbReference type="SMART" id="SM00382">
    <property type="entry name" value="AAA"/>
    <property type="match status" value="1"/>
</dbReference>
<dbReference type="PROSITE" id="PS00211">
    <property type="entry name" value="ABC_TRANSPORTER_1"/>
    <property type="match status" value="1"/>
</dbReference>
<dbReference type="Proteomes" id="UP001232750">
    <property type="component" value="Unassembled WGS sequence"/>
</dbReference>